<dbReference type="GO" id="GO:0042759">
    <property type="term" value="P:long-chain fatty acid biosynthetic process"/>
    <property type="evidence" value="ECO:0007669"/>
    <property type="project" value="TreeGrafter"/>
</dbReference>
<organism evidence="5 6">
    <name type="scientific">Diaphorina citri</name>
    <name type="common">Asian citrus psyllid</name>
    <dbReference type="NCBI Taxonomy" id="121845"/>
    <lineage>
        <taxon>Eukaryota</taxon>
        <taxon>Metazoa</taxon>
        <taxon>Ecdysozoa</taxon>
        <taxon>Arthropoda</taxon>
        <taxon>Hexapoda</taxon>
        <taxon>Insecta</taxon>
        <taxon>Pterygota</taxon>
        <taxon>Neoptera</taxon>
        <taxon>Paraneoptera</taxon>
        <taxon>Hemiptera</taxon>
        <taxon>Sternorrhyncha</taxon>
        <taxon>Psylloidea</taxon>
        <taxon>Psyllidae</taxon>
        <taxon>Diaphorininae</taxon>
        <taxon>Diaphorina</taxon>
    </lineage>
</organism>
<dbReference type="AlphaFoldDB" id="A0A1S3D019"/>
<feature type="binding site" evidence="2">
    <location>
        <position position="116"/>
    </location>
    <ligand>
        <name>Zn(2+)</name>
        <dbReference type="ChEBI" id="CHEBI:29105"/>
    </ligand>
</feature>
<feature type="chain" id="PRO_5010193343" description="Neutral ceramidase" evidence="3">
    <location>
        <begin position="24"/>
        <end position="266"/>
    </location>
</feature>
<dbReference type="GO" id="GO:0046872">
    <property type="term" value="F:metal ion binding"/>
    <property type="evidence" value="ECO:0007669"/>
    <property type="project" value="UniProtKB-KW"/>
</dbReference>
<dbReference type="InterPro" id="IPR006823">
    <property type="entry name" value="Ceramidase_alk"/>
</dbReference>
<dbReference type="Pfam" id="PF04734">
    <property type="entry name" value="Ceramidase_alk"/>
    <property type="match status" value="1"/>
</dbReference>
<dbReference type="PANTHER" id="PTHR12670">
    <property type="entry name" value="CERAMIDASE"/>
    <property type="match status" value="1"/>
</dbReference>
<dbReference type="PaxDb" id="121845-A0A1S3D019"/>
<sequence>MQLLLPSLVYISISILLIRSAESLQLGVGRADVTGPSADVPFMGYAKMEQKGVGIHLRLFSRAFIIDDGERRFVFVSVDSGMIGYNIRAEVLQLLDRKYGLGEFYSEDNVLVSGTHTHSAPGGFLMDFLFDLNSLGFVPDTFNAMVRGIALSISRAHNNLQKGRLFVSKGELLDANINRSPTAYLQNPEEERMRYEHDVDKGMVQLQFISAEDRPLGVINWFAVHPTSMNNTNRLVSSDNVGLACILMEQKMNPGQLIGKVNMANS</sequence>
<keyword evidence="2" id="KW-0862">Zinc</keyword>
<dbReference type="GeneID" id="103508550"/>
<keyword evidence="5" id="KW-1185">Reference proteome</keyword>
<dbReference type="KEGG" id="dci:103508550"/>
<dbReference type="RefSeq" id="XP_008471327.1">
    <property type="nucleotide sequence ID" value="XM_008473105.3"/>
</dbReference>
<evidence type="ECO:0000259" key="4">
    <source>
        <dbReference type="Pfam" id="PF04734"/>
    </source>
</evidence>
<proteinExistence type="predicted"/>
<dbReference type="OMA" id="ITHGEVH"/>
<dbReference type="STRING" id="121845.A0A1S3D019"/>
<dbReference type="Proteomes" id="UP000079169">
    <property type="component" value="Unplaced"/>
</dbReference>
<evidence type="ECO:0000313" key="6">
    <source>
        <dbReference type="RefSeq" id="XP_008471327.1"/>
    </source>
</evidence>
<accession>A0A1S3D019</accession>
<dbReference type="GO" id="GO:0016020">
    <property type="term" value="C:membrane"/>
    <property type="evidence" value="ECO:0007669"/>
    <property type="project" value="GOC"/>
</dbReference>
<evidence type="ECO:0000256" key="2">
    <source>
        <dbReference type="PIRSR" id="PIRSR606823-2"/>
    </source>
</evidence>
<evidence type="ECO:0000256" key="3">
    <source>
        <dbReference type="SAM" id="SignalP"/>
    </source>
</evidence>
<gene>
    <name evidence="6" type="primary">LOC103508550</name>
</gene>
<dbReference type="InterPro" id="IPR031329">
    <property type="entry name" value="NEUT/ALK_ceramidase_N"/>
</dbReference>
<evidence type="ECO:0000256" key="1">
    <source>
        <dbReference type="ARBA" id="ARBA00019235"/>
    </source>
</evidence>
<dbReference type="GO" id="GO:0046512">
    <property type="term" value="P:sphingosine biosynthetic process"/>
    <property type="evidence" value="ECO:0007669"/>
    <property type="project" value="TreeGrafter"/>
</dbReference>
<evidence type="ECO:0000313" key="5">
    <source>
        <dbReference type="Proteomes" id="UP000079169"/>
    </source>
</evidence>
<feature type="signal peptide" evidence="3">
    <location>
        <begin position="1"/>
        <end position="23"/>
    </location>
</feature>
<protein>
    <recommendedName>
        <fullName evidence="1">Neutral ceramidase</fullName>
    </recommendedName>
</protein>
<feature type="binding site" evidence="2">
    <location>
        <position position="225"/>
    </location>
    <ligand>
        <name>Zn(2+)</name>
        <dbReference type="ChEBI" id="CHEBI:29105"/>
    </ligand>
</feature>
<keyword evidence="3" id="KW-0732">Signal</keyword>
<reference evidence="6" key="1">
    <citation type="submission" date="2025-08" db="UniProtKB">
        <authorList>
            <consortium name="RefSeq"/>
        </authorList>
    </citation>
    <scope>IDENTIFICATION</scope>
</reference>
<dbReference type="PANTHER" id="PTHR12670:SF1">
    <property type="entry name" value="NEUTRAL CERAMIDASE"/>
    <property type="match status" value="1"/>
</dbReference>
<feature type="domain" description="Neutral/alkaline non-lysosomal ceramidase N-terminal" evidence="4">
    <location>
        <begin position="25"/>
        <end position="256"/>
    </location>
</feature>
<name>A0A1S3D019_DIACI</name>
<dbReference type="GO" id="GO:0005576">
    <property type="term" value="C:extracellular region"/>
    <property type="evidence" value="ECO:0007669"/>
    <property type="project" value="TreeGrafter"/>
</dbReference>
<dbReference type="GO" id="GO:0046514">
    <property type="term" value="P:ceramide catabolic process"/>
    <property type="evidence" value="ECO:0007669"/>
    <property type="project" value="InterPro"/>
</dbReference>
<keyword evidence="2" id="KW-0479">Metal-binding</keyword>
<comment type="cofactor">
    <cofactor evidence="2">
        <name>Zn(2+)</name>
        <dbReference type="ChEBI" id="CHEBI:29105"/>
    </cofactor>
    <text evidence="2">Binds 1 zinc ion per subunit.</text>
</comment>
<dbReference type="GO" id="GO:0017040">
    <property type="term" value="F:N-acylsphingosine amidohydrolase activity"/>
    <property type="evidence" value="ECO:0007669"/>
    <property type="project" value="InterPro"/>
</dbReference>